<dbReference type="GO" id="GO:0004523">
    <property type="term" value="F:RNA-DNA hybrid ribonuclease activity"/>
    <property type="evidence" value="ECO:0007669"/>
    <property type="project" value="UniProtKB-EC"/>
</dbReference>
<evidence type="ECO:0000256" key="1">
    <source>
        <dbReference type="ARBA" id="ARBA00000077"/>
    </source>
</evidence>
<dbReference type="InterPro" id="IPR009027">
    <property type="entry name" value="Ribosomal_bL9/RNase_H1_N"/>
</dbReference>
<evidence type="ECO:0000256" key="11">
    <source>
        <dbReference type="ARBA" id="ARBA00022842"/>
    </source>
</evidence>
<keyword evidence="7" id="KW-0540">Nuclease</keyword>
<dbReference type="EMBL" id="CP034073">
    <property type="protein sequence ID" value="AZG33611.1"/>
    <property type="molecule type" value="Genomic_DNA"/>
</dbReference>
<dbReference type="AlphaFoldDB" id="A0A3N4DUP1"/>
<dbReference type="CDD" id="cd09280">
    <property type="entry name" value="RNase_HI_eukaryote_like"/>
    <property type="match status" value="1"/>
</dbReference>
<dbReference type="Pfam" id="PF00075">
    <property type="entry name" value="RNase_H"/>
    <property type="match status" value="1"/>
</dbReference>
<dbReference type="GO" id="GO:0003676">
    <property type="term" value="F:nucleic acid binding"/>
    <property type="evidence" value="ECO:0007669"/>
    <property type="project" value="InterPro"/>
</dbReference>
<evidence type="ECO:0000256" key="9">
    <source>
        <dbReference type="ARBA" id="ARBA00022759"/>
    </source>
</evidence>
<comment type="function">
    <text evidence="3">Endonuclease that specifically degrades the RNA of RNA-DNA hybrids.</text>
</comment>
<comment type="similarity">
    <text evidence="4">Belongs to the RNase H family.</text>
</comment>
<dbReference type="InterPro" id="IPR011320">
    <property type="entry name" value="RNase_H1_N"/>
</dbReference>
<evidence type="ECO:0000256" key="7">
    <source>
        <dbReference type="ARBA" id="ARBA00022722"/>
    </source>
</evidence>
<dbReference type="InterPro" id="IPR012337">
    <property type="entry name" value="RNaseH-like_sf"/>
</dbReference>
<comment type="cofactor">
    <cofactor evidence="2">
        <name>Mg(2+)</name>
        <dbReference type="ChEBI" id="CHEBI:18420"/>
    </cofactor>
</comment>
<keyword evidence="9" id="KW-0255">Endonuclease</keyword>
<dbReference type="PANTHER" id="PTHR10642">
    <property type="entry name" value="RIBONUCLEASE H1"/>
    <property type="match status" value="1"/>
</dbReference>
<dbReference type="InterPro" id="IPR002156">
    <property type="entry name" value="RNaseH_domain"/>
</dbReference>
<dbReference type="Proteomes" id="UP000273778">
    <property type="component" value="Chromosome"/>
</dbReference>
<sequence length="263" mass="28426">MAKKFYVVWAGRETGIFTSWDVTKRSVDKYPQAKYKSFATEAEAKAAFAQSPASSIGKSTSAKTTSRSSTVKPAGASTSTKSLGANQAVLSQFDVVIYTDGGCEPNPGKAGSGMAIYRKGELSELWFGLFNPNGTNNTAELNALHQALLVAKKVLDAGETVQIMSDSQYSIKCVCEWAYGWKAKNWTRKSGEIANLEIIKPAHALYEAMKADLVLQHVAAHIGIEGNELADRMSIHAIDQQHKGFSQFSAPLDISKILALRTG</sequence>
<feature type="region of interest" description="Disordered" evidence="12">
    <location>
        <begin position="55"/>
        <end position="80"/>
    </location>
</feature>
<dbReference type="KEGG" id="spsr:EGC80_00820"/>
<dbReference type="Proteomes" id="UP000278855">
    <property type="component" value="Unassembled WGS sequence"/>
</dbReference>
<evidence type="ECO:0000313" key="14">
    <source>
        <dbReference type="EMBL" id="AZG33611.1"/>
    </source>
</evidence>
<gene>
    <name evidence="15" type="ORF">EGC77_16035</name>
    <name evidence="14" type="ORF">EGC80_00820</name>
</gene>
<reference evidence="17" key="2">
    <citation type="submission" date="2018-11" db="EMBL/GenBank/DDBJ databases">
        <title>Shewanella sp. R106.</title>
        <authorList>
            <person name="Hwang Y.J."/>
            <person name="Hwang C.Y."/>
        </authorList>
    </citation>
    <scope>NUCLEOTIDE SEQUENCE [LARGE SCALE GENOMIC DNA]</scope>
    <source>
        <strain evidence="17">R106</strain>
    </source>
</reference>
<evidence type="ECO:0000256" key="3">
    <source>
        <dbReference type="ARBA" id="ARBA00004065"/>
    </source>
</evidence>
<feature type="domain" description="RNase H type-1" evidence="13">
    <location>
        <begin position="91"/>
        <end position="239"/>
    </location>
</feature>
<keyword evidence="11" id="KW-0460">Magnesium</keyword>
<comment type="catalytic activity">
    <reaction evidence="1">
        <text>Endonucleolytic cleavage to 5'-phosphomonoester.</text>
        <dbReference type="EC" id="3.1.26.4"/>
    </reaction>
</comment>
<dbReference type="FunFam" id="3.40.970.10:FF:000002">
    <property type="entry name" value="Ribonuclease H"/>
    <property type="match status" value="1"/>
</dbReference>
<evidence type="ECO:0000256" key="2">
    <source>
        <dbReference type="ARBA" id="ARBA00001946"/>
    </source>
</evidence>
<reference evidence="15" key="3">
    <citation type="submission" date="2018-11" db="EMBL/GenBank/DDBJ databases">
        <authorList>
            <person name="Hwang Y.J."/>
            <person name="Hwang C.Y."/>
        </authorList>
    </citation>
    <scope>NUCLEOTIDE SEQUENCE</scope>
    <source>
        <strain evidence="15">R106</strain>
    </source>
</reference>
<evidence type="ECO:0000313" key="15">
    <source>
        <dbReference type="EMBL" id="RPA27968.1"/>
    </source>
</evidence>
<evidence type="ECO:0000256" key="4">
    <source>
        <dbReference type="ARBA" id="ARBA00005300"/>
    </source>
</evidence>
<accession>A0A3N4DUP1</accession>
<dbReference type="OrthoDB" id="7845843at2"/>
<dbReference type="InterPro" id="IPR050092">
    <property type="entry name" value="RNase_H"/>
</dbReference>
<dbReference type="InterPro" id="IPR017067">
    <property type="entry name" value="RNase_H1_euk"/>
</dbReference>
<evidence type="ECO:0000256" key="6">
    <source>
        <dbReference type="ARBA" id="ARBA00017721"/>
    </source>
</evidence>
<dbReference type="SUPFAM" id="SSF55658">
    <property type="entry name" value="L9 N-domain-like"/>
    <property type="match status" value="1"/>
</dbReference>
<evidence type="ECO:0000256" key="8">
    <source>
        <dbReference type="ARBA" id="ARBA00022723"/>
    </source>
</evidence>
<evidence type="ECO:0000313" key="17">
    <source>
        <dbReference type="Proteomes" id="UP000278855"/>
    </source>
</evidence>
<evidence type="ECO:0000259" key="13">
    <source>
        <dbReference type="PROSITE" id="PS50879"/>
    </source>
</evidence>
<keyword evidence="16" id="KW-1185">Reference proteome</keyword>
<dbReference type="EC" id="3.1.26.4" evidence="5"/>
<evidence type="ECO:0000256" key="12">
    <source>
        <dbReference type="SAM" id="MobiDB-lite"/>
    </source>
</evidence>
<dbReference type="SUPFAM" id="SSF53098">
    <property type="entry name" value="Ribonuclease H-like"/>
    <property type="match status" value="1"/>
</dbReference>
<dbReference type="Gene3D" id="3.30.420.10">
    <property type="entry name" value="Ribonuclease H-like superfamily/Ribonuclease H"/>
    <property type="match status" value="1"/>
</dbReference>
<dbReference type="PIRSF" id="PIRSF036852">
    <property type="entry name" value="Ribonuclease_H1_euk"/>
    <property type="match status" value="1"/>
</dbReference>
<dbReference type="RefSeq" id="WP_101032785.1">
    <property type="nucleotide sequence ID" value="NZ_CP034073.1"/>
</dbReference>
<feature type="compositionally biased region" description="Low complexity" evidence="12">
    <location>
        <begin position="55"/>
        <end position="72"/>
    </location>
</feature>
<evidence type="ECO:0000256" key="5">
    <source>
        <dbReference type="ARBA" id="ARBA00012180"/>
    </source>
</evidence>
<organism evidence="15 17">
    <name type="scientific">Shewanella psychromarinicola</name>
    <dbReference type="NCBI Taxonomy" id="2487742"/>
    <lineage>
        <taxon>Bacteria</taxon>
        <taxon>Pseudomonadati</taxon>
        <taxon>Pseudomonadota</taxon>
        <taxon>Gammaproteobacteria</taxon>
        <taxon>Alteromonadales</taxon>
        <taxon>Shewanellaceae</taxon>
        <taxon>Shewanella</taxon>
    </lineage>
</organism>
<proteinExistence type="inferred from homology"/>
<dbReference type="GO" id="GO:0000287">
    <property type="term" value="F:magnesium ion binding"/>
    <property type="evidence" value="ECO:0007669"/>
    <property type="project" value="InterPro"/>
</dbReference>
<dbReference type="Gene3D" id="3.40.970.10">
    <property type="entry name" value="Ribonuclease H1, N-terminal domain"/>
    <property type="match status" value="1"/>
</dbReference>
<reference evidence="14 16" key="1">
    <citation type="submission" date="2018-11" db="EMBL/GenBank/DDBJ databases">
        <title>Shewanella sp. M2.</title>
        <authorList>
            <person name="Hwang Y.J."/>
            <person name="Hwang C.Y."/>
        </authorList>
    </citation>
    <scope>NUCLEOTIDE SEQUENCE [LARGE SCALE GENOMIC DNA]</scope>
    <source>
        <strain evidence="14 16">M2</strain>
    </source>
</reference>
<dbReference type="EMBL" id="RKKB01000009">
    <property type="protein sequence ID" value="RPA27968.1"/>
    <property type="molecule type" value="Genomic_DNA"/>
</dbReference>
<dbReference type="PANTHER" id="PTHR10642:SF26">
    <property type="entry name" value="RIBONUCLEASE H1"/>
    <property type="match status" value="1"/>
</dbReference>
<dbReference type="GO" id="GO:0043137">
    <property type="term" value="P:DNA replication, removal of RNA primer"/>
    <property type="evidence" value="ECO:0007669"/>
    <property type="project" value="TreeGrafter"/>
</dbReference>
<keyword evidence="8" id="KW-0479">Metal-binding</keyword>
<dbReference type="InterPro" id="IPR036397">
    <property type="entry name" value="RNaseH_sf"/>
</dbReference>
<dbReference type="Pfam" id="PF01693">
    <property type="entry name" value="Cauli_VI"/>
    <property type="match status" value="1"/>
</dbReference>
<name>A0A3N4DUP1_9GAMM</name>
<dbReference type="PROSITE" id="PS50879">
    <property type="entry name" value="RNASE_H_1"/>
    <property type="match status" value="1"/>
</dbReference>
<evidence type="ECO:0000313" key="16">
    <source>
        <dbReference type="Proteomes" id="UP000273778"/>
    </source>
</evidence>
<protein>
    <recommendedName>
        <fullName evidence="6">Ribonuclease H</fullName>
        <ecNumber evidence="5">3.1.26.4</ecNumber>
    </recommendedName>
</protein>
<evidence type="ECO:0000256" key="10">
    <source>
        <dbReference type="ARBA" id="ARBA00022801"/>
    </source>
</evidence>
<keyword evidence="10" id="KW-0378">Hydrolase</keyword>
<dbReference type="InterPro" id="IPR037056">
    <property type="entry name" value="RNase_H1_N_sf"/>
</dbReference>